<protein>
    <recommendedName>
        <fullName evidence="5 6">Diaminopimelate decarboxylase</fullName>
        <shortName evidence="5">DAP decarboxylase</shortName>
        <shortName evidence="5">DAPDC</shortName>
        <ecNumber evidence="5 6">4.1.1.20</ecNumber>
    </recommendedName>
</protein>
<feature type="binding site" evidence="5">
    <location>
        <position position="332"/>
    </location>
    <ligand>
        <name>substrate</name>
    </ligand>
</feature>
<dbReference type="PANTHER" id="PTHR43727:SF2">
    <property type="entry name" value="GROUP IV DECARBOXYLASE"/>
    <property type="match status" value="1"/>
</dbReference>
<dbReference type="PANTHER" id="PTHR43727">
    <property type="entry name" value="DIAMINOPIMELATE DECARBOXYLASE"/>
    <property type="match status" value="1"/>
</dbReference>
<evidence type="ECO:0000256" key="6">
    <source>
        <dbReference type="NCBIfam" id="TIGR01048"/>
    </source>
</evidence>
<dbReference type="FunFam" id="3.20.20.10:FF:000003">
    <property type="entry name" value="Diaminopimelate decarboxylase"/>
    <property type="match status" value="1"/>
</dbReference>
<comment type="subunit">
    <text evidence="5">Homodimer.</text>
</comment>
<evidence type="ECO:0000256" key="4">
    <source>
        <dbReference type="ARBA" id="ARBA00023239"/>
    </source>
</evidence>
<dbReference type="EMBL" id="CADCVW010000067">
    <property type="protein sequence ID" value="CAA9504914.1"/>
    <property type="molecule type" value="Genomic_DNA"/>
</dbReference>
<dbReference type="UniPathway" id="UPA00034">
    <property type="reaction ID" value="UER00027"/>
</dbReference>
<gene>
    <name evidence="5" type="primary">lysA</name>
    <name evidence="10" type="ORF">AVDCRST_MAG39-1623</name>
</gene>
<dbReference type="Gene3D" id="3.20.20.10">
    <property type="entry name" value="Alanine racemase"/>
    <property type="match status" value="1"/>
</dbReference>
<dbReference type="GO" id="GO:0030170">
    <property type="term" value="F:pyridoxal phosphate binding"/>
    <property type="evidence" value="ECO:0007669"/>
    <property type="project" value="UniProtKB-UniRule"/>
</dbReference>
<dbReference type="SUPFAM" id="SSF50621">
    <property type="entry name" value="Alanine racemase C-terminal domain-like"/>
    <property type="match status" value="1"/>
</dbReference>
<dbReference type="PROSITE" id="PS00878">
    <property type="entry name" value="ODR_DC_2_1"/>
    <property type="match status" value="1"/>
</dbReference>
<comment type="similarity">
    <text evidence="5">Belongs to the Orn/Lys/Arg decarboxylase class-II family. LysA subfamily.</text>
</comment>
<dbReference type="AlphaFoldDB" id="A0A6J4STN5"/>
<comment type="function">
    <text evidence="5">Specifically catalyzes the decarboxylation of meso-diaminopimelate (meso-DAP) to L-lysine.</text>
</comment>
<dbReference type="PRINTS" id="PR01179">
    <property type="entry name" value="ODADCRBXLASE"/>
</dbReference>
<organism evidence="10">
    <name type="scientific">uncultured Sphingomonadaceae bacterium</name>
    <dbReference type="NCBI Taxonomy" id="169976"/>
    <lineage>
        <taxon>Bacteria</taxon>
        <taxon>Pseudomonadati</taxon>
        <taxon>Pseudomonadota</taxon>
        <taxon>Alphaproteobacteria</taxon>
        <taxon>Sphingomonadales</taxon>
        <taxon>Sphingomonadaceae</taxon>
        <taxon>environmental samples</taxon>
    </lineage>
</organism>
<evidence type="ECO:0000256" key="3">
    <source>
        <dbReference type="ARBA" id="ARBA00022898"/>
    </source>
</evidence>
<dbReference type="HAMAP" id="MF_02120">
    <property type="entry name" value="LysA"/>
    <property type="match status" value="1"/>
</dbReference>
<dbReference type="InterPro" id="IPR022653">
    <property type="entry name" value="De-COase2_pyr-phos_BS"/>
</dbReference>
<feature type="binding site" evidence="5">
    <location>
        <position position="292"/>
    </location>
    <ligand>
        <name>substrate</name>
    </ligand>
</feature>
<dbReference type="NCBIfam" id="TIGR01048">
    <property type="entry name" value="lysA"/>
    <property type="match status" value="1"/>
</dbReference>
<comment type="catalytic activity">
    <reaction evidence="5 8">
        <text>meso-2,6-diaminopimelate + H(+) = L-lysine + CO2</text>
        <dbReference type="Rhea" id="RHEA:15101"/>
        <dbReference type="ChEBI" id="CHEBI:15378"/>
        <dbReference type="ChEBI" id="CHEBI:16526"/>
        <dbReference type="ChEBI" id="CHEBI:32551"/>
        <dbReference type="ChEBI" id="CHEBI:57791"/>
        <dbReference type="EC" id="4.1.1.20"/>
    </reaction>
</comment>
<dbReference type="InterPro" id="IPR009006">
    <property type="entry name" value="Ala_racemase/Decarboxylase_C"/>
</dbReference>
<feature type="binding site" evidence="5">
    <location>
        <begin position="289"/>
        <end position="292"/>
    </location>
    <ligand>
        <name>pyridoxal 5'-phosphate</name>
        <dbReference type="ChEBI" id="CHEBI:597326"/>
    </ligand>
</feature>
<feature type="binding site" evidence="5">
    <location>
        <position position="358"/>
    </location>
    <ligand>
        <name>substrate</name>
    </ligand>
</feature>
<comment type="cofactor">
    <cofactor evidence="1 5 7 8">
        <name>pyridoxal 5'-phosphate</name>
        <dbReference type="ChEBI" id="CHEBI:597326"/>
    </cofactor>
</comment>
<feature type="modified residue" description="N6-(pyridoxal phosphate)lysine" evidence="5 7">
    <location>
        <position position="74"/>
    </location>
</feature>
<evidence type="ECO:0000313" key="10">
    <source>
        <dbReference type="EMBL" id="CAA9504914.1"/>
    </source>
</evidence>
<dbReference type="SUPFAM" id="SSF51419">
    <property type="entry name" value="PLP-binding barrel"/>
    <property type="match status" value="1"/>
</dbReference>
<keyword evidence="5" id="KW-0028">Amino-acid biosynthesis</keyword>
<dbReference type="InterPro" id="IPR022644">
    <property type="entry name" value="De-COase2_N"/>
</dbReference>
<keyword evidence="4 5" id="KW-0456">Lyase</keyword>
<dbReference type="Pfam" id="PF02784">
    <property type="entry name" value="Orn_Arg_deC_N"/>
    <property type="match status" value="1"/>
</dbReference>
<feature type="binding site" evidence="5">
    <location>
        <position position="386"/>
    </location>
    <ligand>
        <name>substrate</name>
    </ligand>
</feature>
<reference evidence="10" key="1">
    <citation type="submission" date="2020-02" db="EMBL/GenBank/DDBJ databases">
        <authorList>
            <person name="Meier V. D."/>
        </authorList>
    </citation>
    <scope>NUCLEOTIDE SEQUENCE</scope>
    <source>
        <strain evidence="10">AVDCRST_MAG39</strain>
    </source>
</reference>
<evidence type="ECO:0000256" key="7">
    <source>
        <dbReference type="PIRSR" id="PIRSR600183-50"/>
    </source>
</evidence>
<evidence type="ECO:0000256" key="5">
    <source>
        <dbReference type="HAMAP-Rule" id="MF_02120"/>
    </source>
</evidence>
<keyword evidence="2 5" id="KW-0210">Decarboxylase</keyword>
<feature type="binding site" evidence="5">
    <location>
        <position position="328"/>
    </location>
    <ligand>
        <name>substrate</name>
    </ligand>
</feature>
<dbReference type="GO" id="GO:0009089">
    <property type="term" value="P:lysine biosynthetic process via diaminopimelate"/>
    <property type="evidence" value="ECO:0007669"/>
    <property type="project" value="UniProtKB-UniRule"/>
</dbReference>
<accession>A0A6J4STN5</accession>
<keyword evidence="5 8" id="KW-0457">Lysine biosynthesis</keyword>
<feature type="binding site" evidence="5">
    <location>
        <position position="253"/>
    </location>
    <ligand>
        <name>pyridoxal 5'-phosphate</name>
        <dbReference type="ChEBI" id="CHEBI:597326"/>
    </ligand>
</feature>
<evidence type="ECO:0000259" key="9">
    <source>
        <dbReference type="Pfam" id="PF02784"/>
    </source>
</evidence>
<dbReference type="Gene3D" id="2.40.37.10">
    <property type="entry name" value="Lyase, Ornithine Decarboxylase, Chain A, domain 1"/>
    <property type="match status" value="1"/>
</dbReference>
<proteinExistence type="inferred from homology"/>
<feature type="active site" description="Proton donor" evidence="7">
    <location>
        <position position="357"/>
    </location>
</feature>
<evidence type="ECO:0000256" key="1">
    <source>
        <dbReference type="ARBA" id="ARBA00001933"/>
    </source>
</evidence>
<evidence type="ECO:0000256" key="8">
    <source>
        <dbReference type="RuleBase" id="RU003738"/>
    </source>
</evidence>
<feature type="binding site" evidence="5">
    <location>
        <position position="386"/>
    </location>
    <ligand>
        <name>pyridoxal 5'-phosphate</name>
        <dbReference type="ChEBI" id="CHEBI:597326"/>
    </ligand>
</feature>
<dbReference type="EC" id="4.1.1.20" evidence="5 6"/>
<keyword evidence="3 5" id="KW-0663">Pyridoxal phosphate</keyword>
<dbReference type="PRINTS" id="PR01181">
    <property type="entry name" value="DAPDCRBXLASE"/>
</dbReference>
<dbReference type="InterPro" id="IPR000183">
    <property type="entry name" value="Orn/DAP/Arg_de-COase"/>
</dbReference>
<sequence>MIAPLPFPAAPEPTHGFPLRDGIVHGEEVPLPLIAREVGTPVFVYSASAMRQEARRLRSALASLADPLIAYAVKANPNAAVLATLAREGLGADVVSGGEYRRARAAGVPPEKIVFSGVGKTAAEMALALDGGLCQFNLESLAEAEMLSAVATALGRTAPVAFRVNPDVAAGSHAKISTGAAHNKFGIAISEASTACARVRELPGLRLCGFAVHIGSQLTSLAPLEEAFGKVGATIERLRREGHDICTADLGGGLGIRYDPAAPRPPTPEAYGALVARVTRGWDVRLIFEPGRLIVGEAGVLLTEVIRVKPGPRHPFVILDAAMNDLMRPSLYDAWHEIDAVQPKADRMIADVVGPVCETGDTFAVARPLERVAAGELMIIRTAGAYAASMGSTYNSRPLTPEVLVDGGNWAVIRPRQDIEALLRERVPAWL</sequence>
<dbReference type="InterPro" id="IPR029066">
    <property type="entry name" value="PLP-binding_barrel"/>
</dbReference>
<dbReference type="GO" id="GO:0008836">
    <property type="term" value="F:diaminopimelate decarboxylase activity"/>
    <property type="evidence" value="ECO:0007669"/>
    <property type="project" value="UniProtKB-UniRule"/>
</dbReference>
<dbReference type="InterPro" id="IPR002986">
    <property type="entry name" value="DAP_deCOOHase_LysA"/>
</dbReference>
<evidence type="ECO:0000256" key="2">
    <source>
        <dbReference type="ARBA" id="ARBA00022793"/>
    </source>
</evidence>
<name>A0A6J4STN5_9SPHN</name>
<feature type="domain" description="Orn/DAP/Arg decarboxylase 2 N-terminal" evidence="9">
    <location>
        <begin position="55"/>
        <end position="295"/>
    </location>
</feature>
<comment type="pathway">
    <text evidence="5 8">Amino-acid biosynthesis; L-lysine biosynthesis via DAP pathway; L-lysine from DL-2,6-diaminopimelate: step 1/1.</text>
</comment>
<dbReference type="CDD" id="cd06828">
    <property type="entry name" value="PLPDE_III_DapDC"/>
    <property type="match status" value="1"/>
</dbReference>